<gene>
    <name evidence="2" type="ORF">MED92_06368</name>
</gene>
<keyword evidence="3" id="KW-1185">Reference proteome</keyword>
<dbReference type="SUPFAM" id="SSF55781">
    <property type="entry name" value="GAF domain-like"/>
    <property type="match status" value="1"/>
</dbReference>
<dbReference type="Proteomes" id="UP000002171">
    <property type="component" value="Unassembled WGS sequence"/>
</dbReference>
<dbReference type="RefSeq" id="WP_007021739.1">
    <property type="nucleotide sequence ID" value="NZ_CH724126.1"/>
</dbReference>
<dbReference type="Pfam" id="PF00990">
    <property type="entry name" value="GGDEF"/>
    <property type="match status" value="1"/>
</dbReference>
<organism evidence="2 3">
    <name type="scientific">Neptuniibacter caesariensis</name>
    <dbReference type="NCBI Taxonomy" id="207954"/>
    <lineage>
        <taxon>Bacteria</taxon>
        <taxon>Pseudomonadati</taxon>
        <taxon>Pseudomonadota</taxon>
        <taxon>Gammaproteobacteria</taxon>
        <taxon>Oceanospirillales</taxon>
        <taxon>Oceanospirillaceae</taxon>
        <taxon>Neptuniibacter</taxon>
    </lineage>
</organism>
<dbReference type="InterPro" id="IPR003018">
    <property type="entry name" value="GAF"/>
</dbReference>
<evidence type="ECO:0000313" key="2">
    <source>
        <dbReference type="EMBL" id="EAR62721.1"/>
    </source>
</evidence>
<sequence length="327" mass="36544">MSRETVMEQPLIPKDEDKRIDCLHRLNILDTASEERFDRLTRLAQRIFDVPIALVSLVDTNRQWFKSCMGLDASETGRDISFCGHAILDDQVFVINNALQDPRFADNPLVTDAPHIRFYAGCPLRDVGGQRLGTLCLIDTKPRDFSHDDVIALKDLAAMAEQELAAVQLATTDELTEISNRRGFIILAEKALSWCCRNAQEASLLFMDLDGFKEINDSLGHGVGDQILKAFSAELQNNFRSSDVIGRIGGDEFVLFLMGSNLQESDLYIQRLRDALKGLYLQGKLPCEVSFSVGSIPVDYCNPGSLEQLLAGSDKLMYQEKGKTRSF</sequence>
<proteinExistence type="predicted"/>
<reference evidence="2 3" key="1">
    <citation type="submission" date="2006-02" db="EMBL/GenBank/DDBJ databases">
        <authorList>
            <person name="Pinhassi J."/>
            <person name="Pedros-Alio C."/>
            <person name="Ferriera S."/>
            <person name="Johnson J."/>
            <person name="Kravitz S."/>
            <person name="Halpern A."/>
            <person name="Remington K."/>
            <person name="Beeson K."/>
            <person name="Tran B."/>
            <person name="Rogers Y.-H."/>
            <person name="Friedman R."/>
            <person name="Venter J.C."/>
        </authorList>
    </citation>
    <scope>NUCLEOTIDE SEQUENCE [LARGE SCALE GENOMIC DNA]</scope>
    <source>
        <strain evidence="2 3">MED92</strain>
    </source>
</reference>
<dbReference type="InterPro" id="IPR029787">
    <property type="entry name" value="Nucleotide_cyclase"/>
</dbReference>
<dbReference type="Pfam" id="PF01590">
    <property type="entry name" value="GAF"/>
    <property type="match status" value="1"/>
</dbReference>
<comment type="caution">
    <text evidence="2">The sequence shown here is derived from an EMBL/GenBank/DDBJ whole genome shotgun (WGS) entry which is preliminary data.</text>
</comment>
<evidence type="ECO:0000259" key="1">
    <source>
        <dbReference type="PROSITE" id="PS50887"/>
    </source>
</evidence>
<dbReference type="InterPro" id="IPR029016">
    <property type="entry name" value="GAF-like_dom_sf"/>
</dbReference>
<dbReference type="SMART" id="SM00267">
    <property type="entry name" value="GGDEF"/>
    <property type="match status" value="1"/>
</dbReference>
<dbReference type="PANTHER" id="PTHR43102">
    <property type="entry name" value="SLR1143 PROTEIN"/>
    <property type="match status" value="1"/>
</dbReference>
<dbReference type="NCBIfam" id="TIGR00254">
    <property type="entry name" value="GGDEF"/>
    <property type="match status" value="1"/>
</dbReference>
<dbReference type="InterPro" id="IPR000160">
    <property type="entry name" value="GGDEF_dom"/>
</dbReference>
<accession>A0A7U8CA89</accession>
<dbReference type="PROSITE" id="PS50887">
    <property type="entry name" value="GGDEF"/>
    <property type="match status" value="1"/>
</dbReference>
<dbReference type="CDD" id="cd01949">
    <property type="entry name" value="GGDEF"/>
    <property type="match status" value="1"/>
</dbReference>
<feature type="domain" description="GGDEF" evidence="1">
    <location>
        <begin position="200"/>
        <end position="327"/>
    </location>
</feature>
<dbReference type="InterPro" id="IPR043128">
    <property type="entry name" value="Rev_trsase/Diguanyl_cyclase"/>
</dbReference>
<name>A0A7U8CA89_NEPCE</name>
<dbReference type="EMBL" id="AAOW01000002">
    <property type="protein sequence ID" value="EAR62721.1"/>
    <property type="molecule type" value="Genomic_DNA"/>
</dbReference>
<dbReference type="SUPFAM" id="SSF55073">
    <property type="entry name" value="Nucleotide cyclase"/>
    <property type="match status" value="1"/>
</dbReference>
<evidence type="ECO:0000313" key="3">
    <source>
        <dbReference type="Proteomes" id="UP000002171"/>
    </source>
</evidence>
<dbReference type="AlphaFoldDB" id="A0A7U8CA89"/>
<protein>
    <submittedName>
        <fullName evidence="2">Diguanylate cyclase, putative</fullName>
    </submittedName>
</protein>
<dbReference type="PANTHER" id="PTHR43102:SF2">
    <property type="entry name" value="GAF DOMAIN-CONTAINING PROTEIN"/>
    <property type="match status" value="1"/>
</dbReference>
<dbReference type="SMART" id="SM00065">
    <property type="entry name" value="GAF"/>
    <property type="match status" value="1"/>
</dbReference>
<dbReference type="Gene3D" id="3.30.70.270">
    <property type="match status" value="1"/>
</dbReference>
<dbReference type="Gene3D" id="3.30.450.40">
    <property type="match status" value="1"/>
</dbReference>